<dbReference type="Proteomes" id="UP001524502">
    <property type="component" value="Unassembled WGS sequence"/>
</dbReference>
<feature type="compositionally biased region" description="Gly residues" evidence="1">
    <location>
        <begin position="37"/>
        <end position="49"/>
    </location>
</feature>
<organism evidence="2 3">
    <name type="scientific">Anaerovorax odorimutans</name>
    <dbReference type="NCBI Taxonomy" id="109327"/>
    <lineage>
        <taxon>Bacteria</taxon>
        <taxon>Bacillati</taxon>
        <taxon>Bacillota</taxon>
        <taxon>Clostridia</taxon>
        <taxon>Peptostreptococcales</taxon>
        <taxon>Anaerovoracaceae</taxon>
        <taxon>Anaerovorax</taxon>
    </lineage>
</organism>
<dbReference type="RefSeq" id="WP_256132493.1">
    <property type="nucleotide sequence ID" value="NZ_JANFXK010000012.1"/>
</dbReference>
<evidence type="ECO:0008006" key="4">
    <source>
        <dbReference type="Google" id="ProtNLM"/>
    </source>
</evidence>
<proteinExistence type="predicted"/>
<evidence type="ECO:0000313" key="3">
    <source>
        <dbReference type="Proteomes" id="UP001524502"/>
    </source>
</evidence>
<keyword evidence="3" id="KW-1185">Reference proteome</keyword>
<name>A0ABT1RQ48_9FIRM</name>
<protein>
    <recommendedName>
        <fullName evidence="4">DUF2007 domain-containing protein</fullName>
    </recommendedName>
</protein>
<feature type="region of interest" description="Disordered" evidence="1">
    <location>
        <begin position="34"/>
        <end position="55"/>
    </location>
</feature>
<accession>A0ABT1RQ48</accession>
<sequence length="86" mass="9567">MFNKETVYQGYSLGELAKVRNVLAQNGIKYKVKTNNGSGGGSVTGGRRGITGPAGMQSRFERQYEVVVNREDAEQARYLINEDKHK</sequence>
<comment type="caution">
    <text evidence="2">The sequence shown here is derived from an EMBL/GenBank/DDBJ whole genome shotgun (WGS) entry which is preliminary data.</text>
</comment>
<dbReference type="EMBL" id="JANFXK010000012">
    <property type="protein sequence ID" value="MCQ4637300.1"/>
    <property type="molecule type" value="Genomic_DNA"/>
</dbReference>
<gene>
    <name evidence="2" type="ORF">NE619_11250</name>
</gene>
<evidence type="ECO:0000313" key="2">
    <source>
        <dbReference type="EMBL" id="MCQ4637300.1"/>
    </source>
</evidence>
<evidence type="ECO:0000256" key="1">
    <source>
        <dbReference type="SAM" id="MobiDB-lite"/>
    </source>
</evidence>
<reference evidence="2 3" key="1">
    <citation type="submission" date="2022-06" db="EMBL/GenBank/DDBJ databases">
        <title>Isolation of gut microbiota from human fecal samples.</title>
        <authorList>
            <person name="Pamer E.G."/>
            <person name="Barat B."/>
            <person name="Waligurski E."/>
            <person name="Medina S."/>
            <person name="Paddock L."/>
            <person name="Mostad J."/>
        </authorList>
    </citation>
    <scope>NUCLEOTIDE SEQUENCE [LARGE SCALE GENOMIC DNA]</scope>
    <source>
        <strain evidence="2 3">SL.3.17</strain>
    </source>
</reference>